<feature type="domain" description="NADH:flavin oxidoreductase/NADH oxidase N-terminal" evidence="6">
    <location>
        <begin position="5"/>
        <end position="345"/>
    </location>
</feature>
<evidence type="ECO:0000256" key="4">
    <source>
        <dbReference type="ARBA" id="ARBA00022857"/>
    </source>
</evidence>
<dbReference type="PANTHER" id="PTHR43303">
    <property type="entry name" value="NADPH DEHYDROGENASE C23G7.10C-RELATED"/>
    <property type="match status" value="1"/>
</dbReference>
<evidence type="ECO:0000256" key="1">
    <source>
        <dbReference type="ARBA" id="ARBA00001917"/>
    </source>
</evidence>
<dbReference type="InterPro" id="IPR044152">
    <property type="entry name" value="YqjM-like"/>
</dbReference>
<reference evidence="7" key="2">
    <citation type="submission" date="2022-02" db="EMBL/GenBank/DDBJ databases">
        <authorList>
            <person name="Elcheninov A.G."/>
            <person name="Sorokin D.Y."/>
            <person name="Kublanov I.V."/>
        </authorList>
    </citation>
    <scope>NUCLEOTIDE SEQUENCE</scope>
    <source>
        <strain evidence="7">AArc-St2</strain>
    </source>
</reference>
<dbReference type="AlphaFoldDB" id="A0AAE3FYH8"/>
<comment type="cofactor">
    <cofactor evidence="1">
        <name>FMN</name>
        <dbReference type="ChEBI" id="CHEBI:58210"/>
    </cofactor>
</comment>
<dbReference type="Gene3D" id="3.20.20.70">
    <property type="entry name" value="Aldolase class I"/>
    <property type="match status" value="1"/>
</dbReference>
<organism evidence="7 8">
    <name type="scientific">Natronocalculus amylovorans</name>
    <dbReference type="NCBI Taxonomy" id="2917812"/>
    <lineage>
        <taxon>Archaea</taxon>
        <taxon>Methanobacteriati</taxon>
        <taxon>Methanobacteriota</taxon>
        <taxon>Stenosarchaea group</taxon>
        <taxon>Halobacteria</taxon>
        <taxon>Halobacteriales</taxon>
        <taxon>Haloferacaceae</taxon>
        <taxon>Natronocalculus</taxon>
    </lineage>
</organism>
<protein>
    <submittedName>
        <fullName evidence="7">NADH:flavin oxidoreductase/NADH oxidase</fullName>
    </submittedName>
</protein>
<dbReference type="InterPro" id="IPR013785">
    <property type="entry name" value="Aldolase_TIM"/>
</dbReference>
<reference evidence="7" key="1">
    <citation type="journal article" date="2022" name="Syst. Appl. Microbiol.">
        <title>Natronocalculus amylovorans gen. nov., sp. nov., and Natranaeroarchaeum aerophilus sp. nov., dominant culturable amylolytic natronoarchaea from hypersaline soda lakes in southwestern Siberia.</title>
        <authorList>
            <person name="Sorokin D.Y."/>
            <person name="Elcheninov A.G."/>
            <person name="Khizhniak T.V."/>
            <person name="Koenen M."/>
            <person name="Bale N.J."/>
            <person name="Damste J.S.S."/>
            <person name="Kublanov I.V."/>
        </authorList>
    </citation>
    <scope>NUCLEOTIDE SEQUENCE</scope>
    <source>
        <strain evidence="7">AArc-St2</strain>
    </source>
</reference>
<dbReference type="InterPro" id="IPR001155">
    <property type="entry name" value="OxRdtase_FMN_N"/>
</dbReference>
<dbReference type="RefSeq" id="WP_250584881.1">
    <property type="nucleotide sequence ID" value="NZ_JAKRVX010000004.1"/>
</dbReference>
<dbReference type="GO" id="GO:0050661">
    <property type="term" value="F:NADP binding"/>
    <property type="evidence" value="ECO:0007669"/>
    <property type="project" value="InterPro"/>
</dbReference>
<evidence type="ECO:0000313" key="7">
    <source>
        <dbReference type="EMBL" id="MCL9817644.1"/>
    </source>
</evidence>
<gene>
    <name evidence="7" type="ORF">AArcSt2_11870</name>
</gene>
<dbReference type="GO" id="GO:0010181">
    <property type="term" value="F:FMN binding"/>
    <property type="evidence" value="ECO:0007669"/>
    <property type="project" value="InterPro"/>
</dbReference>
<name>A0AAE3FYH8_9EURY</name>
<proteinExistence type="predicted"/>
<evidence type="ECO:0000256" key="5">
    <source>
        <dbReference type="ARBA" id="ARBA00023002"/>
    </source>
</evidence>
<dbReference type="EMBL" id="JAKRVX010000004">
    <property type="protein sequence ID" value="MCL9817644.1"/>
    <property type="molecule type" value="Genomic_DNA"/>
</dbReference>
<dbReference type="PANTHER" id="PTHR43303:SF4">
    <property type="entry name" value="NADPH DEHYDROGENASE C23G7.10C-RELATED"/>
    <property type="match status" value="1"/>
</dbReference>
<sequence length="362" mass="39486">MTETLFDPLTIRSTEIPNRIMVSPMCQYSSVDGLADDWHNVHLGSRAVGGAGIVMAEATAVTPDGRISPQDLGIWSDEHADALAPITQFIRSQGSMPAIQLAHAGRKAGTYRPWEEHSGPVPLDTGGWVPVAPSDVPYPYEGDDRGVRKLSIDDIEQIIADFRAAAVRAKHAGFEIAEVHAAHGYLLHEFLSPISNTRDDDYGGTFENRARIVLEITEAVREVWDDDKPVFVRISATDWIDDRPSWDLQQSIKLAPLLQAAGADLIDVSSGGIHPDQAITNTGPGYQVSFAEAIRNETDVPVGAVGGITDATHADAVIRNERADLAIVGREHLRDPYFALHAASELGVDVEWPPQYRRAKPR</sequence>
<dbReference type="GO" id="GO:0003959">
    <property type="term" value="F:NADPH dehydrogenase activity"/>
    <property type="evidence" value="ECO:0007669"/>
    <property type="project" value="InterPro"/>
</dbReference>
<evidence type="ECO:0000313" key="8">
    <source>
        <dbReference type="Proteomes" id="UP001203207"/>
    </source>
</evidence>
<keyword evidence="5" id="KW-0560">Oxidoreductase</keyword>
<accession>A0AAE3FYH8</accession>
<keyword evidence="4" id="KW-0521">NADP</keyword>
<keyword evidence="3" id="KW-0288">FMN</keyword>
<dbReference type="SUPFAM" id="SSF51395">
    <property type="entry name" value="FMN-linked oxidoreductases"/>
    <property type="match status" value="1"/>
</dbReference>
<dbReference type="Proteomes" id="UP001203207">
    <property type="component" value="Unassembled WGS sequence"/>
</dbReference>
<dbReference type="Pfam" id="PF00724">
    <property type="entry name" value="Oxidored_FMN"/>
    <property type="match status" value="1"/>
</dbReference>
<keyword evidence="2" id="KW-0285">Flavoprotein</keyword>
<evidence type="ECO:0000259" key="6">
    <source>
        <dbReference type="Pfam" id="PF00724"/>
    </source>
</evidence>
<dbReference type="CDD" id="cd02932">
    <property type="entry name" value="OYE_YqiM_FMN"/>
    <property type="match status" value="1"/>
</dbReference>
<comment type="caution">
    <text evidence="7">The sequence shown here is derived from an EMBL/GenBank/DDBJ whole genome shotgun (WGS) entry which is preliminary data.</text>
</comment>
<evidence type="ECO:0000256" key="2">
    <source>
        <dbReference type="ARBA" id="ARBA00022630"/>
    </source>
</evidence>
<evidence type="ECO:0000256" key="3">
    <source>
        <dbReference type="ARBA" id="ARBA00022643"/>
    </source>
</evidence>
<keyword evidence="8" id="KW-1185">Reference proteome</keyword>